<dbReference type="GeneID" id="113849719"/>
<evidence type="ECO:0000256" key="9">
    <source>
        <dbReference type="SAM" id="Phobius"/>
    </source>
</evidence>
<dbReference type="AlphaFoldDB" id="A0A8B8JW06"/>
<feature type="transmembrane region" description="Helical" evidence="9">
    <location>
        <begin position="313"/>
        <end position="331"/>
    </location>
</feature>
<feature type="transmembrane region" description="Helical" evidence="9">
    <location>
        <begin position="64"/>
        <end position="90"/>
    </location>
</feature>
<feature type="transmembrane region" description="Helical" evidence="9">
    <location>
        <begin position="369"/>
        <end position="392"/>
    </location>
</feature>
<comment type="similarity">
    <text evidence="2 8">Belongs to the MLO family.</text>
</comment>
<dbReference type="PANTHER" id="PTHR31942">
    <property type="entry name" value="MLO-LIKE PROTEIN 1"/>
    <property type="match status" value="1"/>
</dbReference>
<dbReference type="GO" id="GO:0016020">
    <property type="term" value="C:membrane"/>
    <property type="evidence" value="ECO:0007669"/>
    <property type="project" value="UniProtKB-SubCell"/>
</dbReference>
<dbReference type="GO" id="GO:0006952">
    <property type="term" value="P:defense response"/>
    <property type="evidence" value="ECO:0007669"/>
    <property type="project" value="UniProtKB-KW"/>
</dbReference>
<keyword evidence="8" id="KW-0112">Calmodulin-binding</keyword>
<feature type="transmembrane region" description="Helical" evidence="9">
    <location>
        <begin position="412"/>
        <end position="433"/>
    </location>
</feature>
<evidence type="ECO:0000256" key="2">
    <source>
        <dbReference type="ARBA" id="ARBA00006574"/>
    </source>
</evidence>
<name>A0A8B8JW06_ABRPR</name>
<keyword evidence="6 8" id="KW-0472">Membrane</keyword>
<feature type="transmembrane region" description="Helical" evidence="9">
    <location>
        <begin position="288"/>
        <end position="307"/>
    </location>
</feature>
<comment type="subcellular location">
    <subcellularLocation>
        <location evidence="1 8">Membrane</location>
        <topology evidence="1 8">Multi-pass membrane protein</topology>
    </subcellularLocation>
</comment>
<dbReference type="RefSeq" id="XP_027335625.1">
    <property type="nucleotide sequence ID" value="XM_027479824.1"/>
</dbReference>
<evidence type="ECO:0000256" key="5">
    <source>
        <dbReference type="ARBA" id="ARBA00022989"/>
    </source>
</evidence>
<dbReference type="Proteomes" id="UP000694853">
    <property type="component" value="Unplaced"/>
</dbReference>
<dbReference type="PANTHER" id="PTHR31942:SF121">
    <property type="entry name" value="MLO-LIKE PROTEIN"/>
    <property type="match status" value="1"/>
</dbReference>
<evidence type="ECO:0000313" key="11">
    <source>
        <dbReference type="RefSeq" id="XP_027335625.1"/>
    </source>
</evidence>
<feature type="transmembrane region" description="Helical" evidence="9">
    <location>
        <begin position="160"/>
        <end position="184"/>
    </location>
</feature>
<keyword evidence="7 8" id="KW-0568">Pathogenesis-related protein</keyword>
<dbReference type="GO" id="GO:0005516">
    <property type="term" value="F:calmodulin binding"/>
    <property type="evidence" value="ECO:0007669"/>
    <property type="project" value="UniProtKB-KW"/>
</dbReference>
<evidence type="ECO:0000256" key="8">
    <source>
        <dbReference type="RuleBase" id="RU280816"/>
    </source>
</evidence>
<evidence type="ECO:0000256" key="7">
    <source>
        <dbReference type="ARBA" id="ARBA00023265"/>
    </source>
</evidence>
<reference evidence="11" key="2">
    <citation type="submission" date="2025-08" db="UniProtKB">
        <authorList>
            <consortium name="RefSeq"/>
        </authorList>
    </citation>
    <scope>IDENTIFICATION</scope>
    <source>
        <tissue evidence="11">Young leaves</tissue>
    </source>
</reference>
<sequence length="505" mass="57522">MSGGGVEEGNDLEFTPTWVVAVVCSVIVAVSFAAERFLHYGGKFLKKKNQKPLYEALQKIKEELMLLGFISLLLTVTQNGIIKICVPVGWTHHMLPCSLKDKENEESKTPTSHFQNSFSGTVRHLLAESENHQPATEAKTGHCAAKGKVPLLSVEALHHLHIFIFVLAIVHVTFCVLTVFFGGLKIRQWKHWENSIGDENYEGQPAMEPTVTHVHQHAFIRDRFTGFGKDSTVLGWVKSFFKQFYGSVTKLDYVTLRLGFIMTHCRGNPKFNFHKYMIRALEDDFKKVVGISWYLWIFVVIFMLLNINGWHTYFWIAFIPVILLLAVGTKLEHVIIQLAHEVAEKHSAIEGELVVQPKDDLFWFHRPHIVLFLIHFILFQNAFEIAFFFWIWVTYGFDSCIMGKVRYIVPRLVIGVFIQILCSYSTLPLYAIVTQMGTHFKKAIFDEQVQARIVGWAQKAKKKGLRGESVQGSSHANVGIQLGTMFRRVSGPEDNVIVPKNDGSE</sequence>
<keyword evidence="3 8" id="KW-0812">Transmembrane</keyword>
<evidence type="ECO:0000256" key="4">
    <source>
        <dbReference type="ARBA" id="ARBA00022821"/>
    </source>
</evidence>
<evidence type="ECO:0000256" key="6">
    <source>
        <dbReference type="ARBA" id="ARBA00023136"/>
    </source>
</evidence>
<accession>A0A8B8JW06</accession>
<comment type="function">
    <text evidence="8">May be involved in modulation of pathogen defense and leaf cell death.</text>
</comment>
<evidence type="ECO:0000256" key="3">
    <source>
        <dbReference type="ARBA" id="ARBA00022692"/>
    </source>
</evidence>
<reference evidence="10" key="1">
    <citation type="journal article" date="2019" name="Toxins">
        <title>Detection of Abrin-Like and Prepropulchellin-Like Toxin Genes and Transcripts Using Whole Genome Sequencing and Full-Length Transcript Sequencing of Abrus precatorius.</title>
        <authorList>
            <person name="Hovde B.T."/>
            <person name="Daligault H.E."/>
            <person name="Hanschen E.R."/>
            <person name="Kunde Y.A."/>
            <person name="Johnson M.B."/>
            <person name="Starkenburg S.R."/>
            <person name="Johnson S.L."/>
        </authorList>
    </citation>
    <scope>NUCLEOTIDE SEQUENCE [LARGE SCALE GENOMIC DNA]</scope>
</reference>
<organism evidence="10 11">
    <name type="scientific">Abrus precatorius</name>
    <name type="common">Indian licorice</name>
    <name type="synonym">Glycine abrus</name>
    <dbReference type="NCBI Taxonomy" id="3816"/>
    <lineage>
        <taxon>Eukaryota</taxon>
        <taxon>Viridiplantae</taxon>
        <taxon>Streptophyta</taxon>
        <taxon>Embryophyta</taxon>
        <taxon>Tracheophyta</taxon>
        <taxon>Spermatophyta</taxon>
        <taxon>Magnoliopsida</taxon>
        <taxon>eudicotyledons</taxon>
        <taxon>Gunneridae</taxon>
        <taxon>Pentapetalae</taxon>
        <taxon>rosids</taxon>
        <taxon>fabids</taxon>
        <taxon>Fabales</taxon>
        <taxon>Fabaceae</taxon>
        <taxon>Papilionoideae</taxon>
        <taxon>50 kb inversion clade</taxon>
        <taxon>NPAAA clade</taxon>
        <taxon>indigoferoid/millettioid clade</taxon>
        <taxon>Abreae</taxon>
        <taxon>Abrus</taxon>
    </lineage>
</organism>
<keyword evidence="10" id="KW-1185">Reference proteome</keyword>
<comment type="domain">
    <text evidence="8">The C-terminus contains a calmodulin-binding domain, which binds calmodulin in a calcium-dependent fashion.</text>
</comment>
<keyword evidence="4 8" id="KW-0611">Plant defense</keyword>
<proteinExistence type="inferred from homology"/>
<feature type="transmembrane region" description="Helical" evidence="9">
    <location>
        <begin position="18"/>
        <end position="38"/>
    </location>
</feature>
<dbReference type="InterPro" id="IPR004326">
    <property type="entry name" value="Mlo"/>
</dbReference>
<keyword evidence="5 8" id="KW-1133">Transmembrane helix</keyword>
<gene>
    <name evidence="11" type="primary">LOC113849719</name>
    <name evidence="8" type="synonym">MLO</name>
</gene>
<evidence type="ECO:0000256" key="1">
    <source>
        <dbReference type="ARBA" id="ARBA00004141"/>
    </source>
</evidence>
<dbReference type="OrthoDB" id="1388414at2759"/>
<dbReference type="KEGG" id="aprc:113849719"/>
<protein>
    <recommendedName>
        <fullName evidence="8">MLO-like protein</fullName>
    </recommendedName>
</protein>
<dbReference type="Pfam" id="PF03094">
    <property type="entry name" value="Mlo"/>
    <property type="match status" value="1"/>
</dbReference>
<evidence type="ECO:0000313" key="10">
    <source>
        <dbReference type="Proteomes" id="UP000694853"/>
    </source>
</evidence>